<proteinExistence type="predicted"/>
<sequence>MIRWGVKKRVPPDKYWGRLYYVGAGSKHWYRQRRAGPTIRGRLLMPAKTGETDGGDDRQLVEETTSFWSFKWRRLYYVTLGRQLEDAMQLRGRQMEDAMQLRGKYSLRRHMEDAMQLRTIFIEDAMQLRGRQMEDAMQLRANIH</sequence>
<evidence type="ECO:0000313" key="2">
    <source>
        <dbReference type="Proteomes" id="UP000266841"/>
    </source>
</evidence>
<name>K0SW20_THAOC</name>
<protein>
    <submittedName>
        <fullName evidence="1">Uncharacterized protein</fullName>
    </submittedName>
</protein>
<dbReference type="AlphaFoldDB" id="K0SW20"/>
<gene>
    <name evidence="1" type="ORF">THAOC_14031</name>
</gene>
<keyword evidence="2" id="KW-1185">Reference proteome</keyword>
<organism evidence="1 2">
    <name type="scientific">Thalassiosira oceanica</name>
    <name type="common">Marine diatom</name>
    <dbReference type="NCBI Taxonomy" id="159749"/>
    <lineage>
        <taxon>Eukaryota</taxon>
        <taxon>Sar</taxon>
        <taxon>Stramenopiles</taxon>
        <taxon>Ochrophyta</taxon>
        <taxon>Bacillariophyta</taxon>
        <taxon>Coscinodiscophyceae</taxon>
        <taxon>Thalassiosirophycidae</taxon>
        <taxon>Thalassiosirales</taxon>
        <taxon>Thalassiosiraceae</taxon>
        <taxon>Thalassiosira</taxon>
    </lineage>
</organism>
<evidence type="ECO:0000313" key="1">
    <source>
        <dbReference type="EMBL" id="EJK65151.1"/>
    </source>
</evidence>
<comment type="caution">
    <text evidence="1">The sequence shown here is derived from an EMBL/GenBank/DDBJ whole genome shotgun (WGS) entry which is preliminary data.</text>
</comment>
<accession>K0SW20</accession>
<reference evidence="1 2" key="1">
    <citation type="journal article" date="2012" name="Genome Biol.">
        <title>Genome and low-iron response of an oceanic diatom adapted to chronic iron limitation.</title>
        <authorList>
            <person name="Lommer M."/>
            <person name="Specht M."/>
            <person name="Roy A.S."/>
            <person name="Kraemer L."/>
            <person name="Andreson R."/>
            <person name="Gutowska M.A."/>
            <person name="Wolf J."/>
            <person name="Bergner S.V."/>
            <person name="Schilhabel M.B."/>
            <person name="Klostermeier U.C."/>
            <person name="Beiko R.G."/>
            <person name="Rosenstiel P."/>
            <person name="Hippler M."/>
            <person name="Laroche J."/>
        </authorList>
    </citation>
    <scope>NUCLEOTIDE SEQUENCE [LARGE SCALE GENOMIC DNA]</scope>
    <source>
        <strain evidence="1 2">CCMP1005</strain>
    </source>
</reference>
<dbReference type="Proteomes" id="UP000266841">
    <property type="component" value="Unassembled WGS sequence"/>
</dbReference>
<dbReference type="EMBL" id="AGNL01016302">
    <property type="protein sequence ID" value="EJK65151.1"/>
    <property type="molecule type" value="Genomic_DNA"/>
</dbReference>